<sequence length="312" mass="32999">MNLLYRKTKLEWRQHKEEEAKRSCAPPSLTQKLRDSSQKPTPEGRESSRKVPPQKPRRSPNTQLSVSFDESCPPVASPRGGNPPLQRLSRGSCVSGDLEVGAPEEEPHRPPLLAFPQAKPASRAPGDGVSRLPVLCHSKEPAGSTPAPQDKAVSYTMVYSAVKVTTHSVLPTGPPLGAGEPKTEKEISVLHGMLCTRSRPPVPGKSSPHGGAMGAAAGVLHHRACLASPHSLPDPTAGPLTPLWTYPAAAAGLKRPPAYESLKAGGVLNKGCGMGAPSPVRSRTVSGPGMAVPRVQASWSMRTEALWHQGSQ</sequence>
<dbReference type="EMBL" id="SGJD01001802">
    <property type="protein sequence ID" value="KAB0398216.1"/>
    <property type="molecule type" value="Genomic_DNA"/>
</dbReference>
<dbReference type="PANTHER" id="PTHR22633">
    <property type="entry name" value="NEURONAL TYROSINE-PHOSPHORYLATED PHOSPHOINOSITIDE-3-KINASE ADAPTER 2-RELATED"/>
    <property type="match status" value="1"/>
</dbReference>
<proteinExistence type="predicted"/>
<dbReference type="AlphaFoldDB" id="A0A643CDC9"/>
<evidence type="ECO:0000313" key="4">
    <source>
        <dbReference type="Proteomes" id="UP000437017"/>
    </source>
</evidence>
<dbReference type="OrthoDB" id="9832999at2759"/>
<comment type="caution">
    <text evidence="3">The sequence shown here is derived from an EMBL/GenBank/DDBJ whole genome shotgun (WGS) entry which is preliminary data.</text>
</comment>
<dbReference type="PANTHER" id="PTHR22633:SF2">
    <property type="entry name" value="NEURONAL TYROSINE-PHOSPHORYLATED PHOSPHOINOSITIDE-3-KINASE ADAPTER 1"/>
    <property type="match status" value="1"/>
</dbReference>
<accession>A0A643CDC9</accession>
<dbReference type="GO" id="GO:0043491">
    <property type="term" value="P:phosphatidylinositol 3-kinase/protein kinase B signal transduction"/>
    <property type="evidence" value="ECO:0007669"/>
    <property type="project" value="InterPro"/>
</dbReference>
<feature type="compositionally biased region" description="Polar residues" evidence="1">
    <location>
        <begin position="59"/>
        <end position="68"/>
    </location>
</feature>
<dbReference type="Pfam" id="PF15439">
    <property type="entry name" value="NYAP_N"/>
    <property type="match status" value="1"/>
</dbReference>
<keyword evidence="4" id="KW-1185">Reference proteome</keyword>
<feature type="domain" description="Neuronal tyrosine-phosphorylated phosphoinositide-3-kinase adapter N-terminal" evidence="2">
    <location>
        <begin position="34"/>
        <end position="80"/>
    </location>
</feature>
<dbReference type="Proteomes" id="UP000437017">
    <property type="component" value="Unassembled WGS sequence"/>
</dbReference>
<organism evidence="3 4">
    <name type="scientific">Balaenoptera physalus</name>
    <name type="common">Fin whale</name>
    <name type="synonym">Balaena physalus</name>
    <dbReference type="NCBI Taxonomy" id="9770"/>
    <lineage>
        <taxon>Eukaryota</taxon>
        <taxon>Metazoa</taxon>
        <taxon>Chordata</taxon>
        <taxon>Craniata</taxon>
        <taxon>Vertebrata</taxon>
        <taxon>Euteleostomi</taxon>
        <taxon>Mammalia</taxon>
        <taxon>Eutheria</taxon>
        <taxon>Laurasiatheria</taxon>
        <taxon>Artiodactyla</taxon>
        <taxon>Whippomorpha</taxon>
        <taxon>Cetacea</taxon>
        <taxon>Mysticeti</taxon>
        <taxon>Balaenopteridae</taxon>
        <taxon>Balaenoptera</taxon>
    </lineage>
</organism>
<reference evidence="3 4" key="1">
    <citation type="journal article" date="2019" name="PLoS ONE">
        <title>Genomic analyses reveal an absence of contemporary introgressive admixture between fin whales and blue whales, despite known hybrids.</title>
        <authorList>
            <person name="Westbury M.V."/>
            <person name="Petersen B."/>
            <person name="Lorenzen E.D."/>
        </authorList>
    </citation>
    <scope>NUCLEOTIDE SEQUENCE [LARGE SCALE GENOMIC DNA]</scope>
    <source>
        <strain evidence="3">FinWhale-01</strain>
    </source>
</reference>
<evidence type="ECO:0000256" key="1">
    <source>
        <dbReference type="SAM" id="MobiDB-lite"/>
    </source>
</evidence>
<protein>
    <recommendedName>
        <fullName evidence="2">Neuronal tyrosine-phosphorylated phosphoinositide-3-kinase adapter N-terminal domain-containing protein</fullName>
    </recommendedName>
</protein>
<name>A0A643CDC9_BALPH</name>
<feature type="compositionally biased region" description="Basic and acidic residues" evidence="1">
    <location>
        <begin position="32"/>
        <end position="49"/>
    </location>
</feature>
<dbReference type="InterPro" id="IPR026722">
    <property type="entry name" value="NYAP1/NYAP2"/>
</dbReference>
<feature type="region of interest" description="Disordered" evidence="1">
    <location>
        <begin position="13"/>
        <end position="150"/>
    </location>
</feature>
<evidence type="ECO:0000313" key="3">
    <source>
        <dbReference type="EMBL" id="KAB0398216.1"/>
    </source>
</evidence>
<dbReference type="InterPro" id="IPR039482">
    <property type="entry name" value="NYAP_N"/>
</dbReference>
<dbReference type="GO" id="GO:0048812">
    <property type="term" value="P:neuron projection morphogenesis"/>
    <property type="evidence" value="ECO:0007669"/>
    <property type="project" value="InterPro"/>
</dbReference>
<evidence type="ECO:0000259" key="2">
    <source>
        <dbReference type="Pfam" id="PF15439"/>
    </source>
</evidence>
<feature type="compositionally biased region" description="Basic and acidic residues" evidence="1">
    <location>
        <begin position="13"/>
        <end position="22"/>
    </location>
</feature>
<gene>
    <name evidence="3" type="ORF">E2I00_014914</name>
</gene>